<feature type="transmembrane region" description="Helical" evidence="6">
    <location>
        <begin position="960"/>
        <end position="982"/>
    </location>
</feature>
<dbReference type="RefSeq" id="WP_133528340.1">
    <property type="nucleotide sequence ID" value="NZ_SNXO01000014.1"/>
</dbReference>
<keyword evidence="2" id="KW-1003">Cell membrane</keyword>
<comment type="subcellular location">
    <subcellularLocation>
        <location evidence="1">Cell membrane</location>
        <topology evidence="1">Multi-pass membrane protein</topology>
    </subcellularLocation>
</comment>
<feature type="transmembrane region" description="Helical" evidence="6">
    <location>
        <begin position="866"/>
        <end position="888"/>
    </location>
</feature>
<evidence type="ECO:0000256" key="1">
    <source>
        <dbReference type="ARBA" id="ARBA00004651"/>
    </source>
</evidence>
<feature type="transmembrane region" description="Helical" evidence="6">
    <location>
        <begin position="504"/>
        <end position="528"/>
    </location>
</feature>
<dbReference type="EMBL" id="SNXO01000014">
    <property type="protein sequence ID" value="TDP56471.1"/>
    <property type="molecule type" value="Genomic_DNA"/>
</dbReference>
<keyword evidence="5 6" id="KW-0472">Membrane</keyword>
<gene>
    <name evidence="8" type="ORF">EV211_11445</name>
</gene>
<dbReference type="AlphaFoldDB" id="A0A4R6Q2Q3"/>
<keyword evidence="3 6" id="KW-0812">Transmembrane</keyword>
<evidence type="ECO:0000256" key="5">
    <source>
        <dbReference type="ARBA" id="ARBA00023136"/>
    </source>
</evidence>
<evidence type="ECO:0000256" key="3">
    <source>
        <dbReference type="ARBA" id="ARBA00022692"/>
    </source>
</evidence>
<evidence type="ECO:0000256" key="4">
    <source>
        <dbReference type="ARBA" id="ARBA00022989"/>
    </source>
</evidence>
<dbReference type="Proteomes" id="UP000295500">
    <property type="component" value="Unassembled WGS sequence"/>
</dbReference>
<reference evidence="8 9" key="1">
    <citation type="submission" date="2019-03" db="EMBL/GenBank/DDBJ databases">
        <title>Genomic Encyclopedia of Type Strains, Phase IV (KMG-IV): sequencing the most valuable type-strain genomes for metagenomic binning, comparative biology and taxonomic classification.</title>
        <authorList>
            <person name="Goeker M."/>
        </authorList>
    </citation>
    <scope>NUCLEOTIDE SEQUENCE [LARGE SCALE GENOMIC DNA]</scope>
    <source>
        <strain evidence="8 9">DSM 28287</strain>
    </source>
</reference>
<keyword evidence="4 6" id="KW-1133">Transmembrane helix</keyword>
<feature type="domain" description="ABC3 transporter permease C-terminal" evidence="7">
    <location>
        <begin position="459"/>
        <end position="572"/>
    </location>
</feature>
<evidence type="ECO:0000313" key="8">
    <source>
        <dbReference type="EMBL" id="TDP56471.1"/>
    </source>
</evidence>
<dbReference type="InterPro" id="IPR003838">
    <property type="entry name" value="ABC3_permease_C"/>
</dbReference>
<proteinExistence type="predicted"/>
<dbReference type="InterPro" id="IPR038766">
    <property type="entry name" value="Membrane_comp_ABC_pdt"/>
</dbReference>
<evidence type="ECO:0000256" key="2">
    <source>
        <dbReference type="ARBA" id="ARBA00022475"/>
    </source>
</evidence>
<accession>A0A4R6Q2Q3</accession>
<evidence type="ECO:0000313" key="9">
    <source>
        <dbReference type="Proteomes" id="UP000295500"/>
    </source>
</evidence>
<feature type="transmembrane region" description="Helical" evidence="6">
    <location>
        <begin position="14"/>
        <end position="34"/>
    </location>
</feature>
<keyword evidence="9" id="KW-1185">Reference proteome</keyword>
<feature type="domain" description="ABC3 transporter permease C-terminal" evidence="7">
    <location>
        <begin position="872"/>
        <end position="989"/>
    </location>
</feature>
<feature type="transmembrane region" description="Helical" evidence="6">
    <location>
        <begin position="921"/>
        <end position="940"/>
    </location>
</feature>
<dbReference type="PANTHER" id="PTHR30287">
    <property type="entry name" value="MEMBRANE COMPONENT OF PREDICTED ABC SUPERFAMILY METABOLITE UPTAKE TRANSPORTER"/>
    <property type="match status" value="1"/>
</dbReference>
<feature type="transmembrane region" description="Helical" evidence="6">
    <location>
        <begin position="626"/>
        <end position="646"/>
    </location>
</feature>
<dbReference type="PANTHER" id="PTHR30287:SF1">
    <property type="entry name" value="INNER MEMBRANE PROTEIN"/>
    <property type="match status" value="1"/>
</dbReference>
<sequence>MLKKSTLREIRHTLGRFVAILAIVALGVGFFSGLKVTRESMVSTADEFLSTHKLYDYELASSLGYDKDSVASVTKTDGVRTAEGSISKDIIVTSRDKAERVFKALSITKKTNLLKLSSGRMPKADNECVVDSRFFKKSAIGDYVTLSSSNTSDDKSAFKYRKYKIVGLVTSPLYLNYERGTSSLGSGSIKAFFYINKGGFDLDYYTEIYVLLDNDSVIYSDAYKDAIKDAKPAMKAAAAAATAQRRSDLIDTAKSKLAKQNIKYNKSYDKYVSSKESTYAKLNSALTKIENGEAQIKSNKAKLSRNYKTLTQSKSKIEAGLKTISEKQAQLEANRQYMTDAEYQAAKAQLDQQESSLKSQLKKVESGLIQVKNGEKKLAVSASTLQASRAEYNSGKAKADSQFAKAKAQLDKGRKALNRAENKIEKISAGKSYALTRSINIGYVSFENDSQIVDGVAKVFPLFFFLVAALVCMTTMTRMIDEERTQIGVFKALGYSNRAVLGKYMFYSGSAAIIGAVSGFFIGCYLFPEVIWKAYGMMYNFSGTINYTVNWILFAISMLVAILCSMGATWLSCSSDFTVAPAQLIRPKSPKSGKRILLERIGFLWNRIGFLYKVSLRNIFRYKKRFFMMVLGISGCTALLIAGFGINDTVKNIAVFQYSEIMKYDYSVTFDANMTAARQADFKAYMKDDANSIYFVNESSVDLDSGSKTSAVSLITADGRGFGDFVDLHDGSTSIKYPSKGKAVVCRKLHKQYGVDVGDKVTLRQGSKKMTVTVSAICENFVNNYVYINDETYEEGFGKAPAQKTAYVSVAAPGSDSSGTEVVAGSGASNTAVHASAAHCDDYKYAGGTNINQDMQNRVDNMMSSLNAVIILVILSAGALAFIVLYNLTNINITERIREIATIEVLGFYPREISAYVYRENFFLTGISALVGIPLGKWLLDFVISQINVDLVYFDVRITFLSYIWSVLLTFVFAIIVAAVMYKKITNISMTESLKSIE</sequence>
<name>A0A4R6Q2Q3_9FIRM</name>
<evidence type="ECO:0000259" key="7">
    <source>
        <dbReference type="Pfam" id="PF02687"/>
    </source>
</evidence>
<dbReference type="OrthoDB" id="5137249at2"/>
<feature type="transmembrane region" description="Helical" evidence="6">
    <location>
        <begin position="459"/>
        <end position="477"/>
    </location>
</feature>
<dbReference type="Pfam" id="PF02687">
    <property type="entry name" value="FtsX"/>
    <property type="match status" value="2"/>
</dbReference>
<organism evidence="8 9">
    <name type="scientific">Aminicella lysinilytica</name>
    <dbReference type="NCBI Taxonomy" id="433323"/>
    <lineage>
        <taxon>Bacteria</taxon>
        <taxon>Bacillati</taxon>
        <taxon>Bacillota</taxon>
        <taxon>Clostridia</taxon>
        <taxon>Peptostreptococcales</taxon>
        <taxon>Anaerovoracaceae</taxon>
        <taxon>Aminicella</taxon>
    </lineage>
</organism>
<feature type="transmembrane region" description="Helical" evidence="6">
    <location>
        <begin position="548"/>
        <end position="571"/>
    </location>
</feature>
<comment type="caution">
    <text evidence="8">The sequence shown here is derived from an EMBL/GenBank/DDBJ whole genome shotgun (WGS) entry which is preliminary data.</text>
</comment>
<dbReference type="GO" id="GO:0005886">
    <property type="term" value="C:plasma membrane"/>
    <property type="evidence" value="ECO:0007669"/>
    <property type="project" value="UniProtKB-SubCell"/>
</dbReference>
<protein>
    <submittedName>
        <fullName evidence="8">Putative ABC transport system permease protein</fullName>
    </submittedName>
</protein>
<evidence type="ECO:0000256" key="6">
    <source>
        <dbReference type="SAM" id="Phobius"/>
    </source>
</evidence>